<feature type="transmembrane region" description="Helical" evidence="7">
    <location>
        <begin position="188"/>
        <end position="207"/>
    </location>
</feature>
<comment type="similarity">
    <text evidence="2">Belongs to the nucleobase:cation symporter-2 (NCS2) (TC 2.A.40) family.</text>
</comment>
<dbReference type="NCBIfam" id="NF037981">
    <property type="entry name" value="NCS2_1"/>
    <property type="match status" value="1"/>
</dbReference>
<evidence type="ECO:0000256" key="3">
    <source>
        <dbReference type="ARBA" id="ARBA00022448"/>
    </source>
</evidence>
<name>A0ABS2R126_9BACI</name>
<evidence type="ECO:0000313" key="8">
    <source>
        <dbReference type="EMBL" id="MBM7713105.1"/>
    </source>
</evidence>
<accession>A0ABS2R126</accession>
<keyword evidence="4 7" id="KW-0812">Transmembrane</keyword>
<dbReference type="EMBL" id="JAFBFH010000001">
    <property type="protein sequence ID" value="MBM7713105.1"/>
    <property type="molecule type" value="Genomic_DNA"/>
</dbReference>
<dbReference type="Pfam" id="PF00860">
    <property type="entry name" value="Xan_ur_permease"/>
    <property type="match status" value="1"/>
</dbReference>
<evidence type="ECO:0000256" key="5">
    <source>
        <dbReference type="ARBA" id="ARBA00022989"/>
    </source>
</evidence>
<keyword evidence="5 7" id="KW-1133">Transmembrane helix</keyword>
<feature type="transmembrane region" description="Helical" evidence="7">
    <location>
        <begin position="399"/>
        <end position="417"/>
    </location>
</feature>
<organism evidence="8 9">
    <name type="scientific">Siminovitchia thermophila</name>
    <dbReference type="NCBI Taxonomy" id="1245522"/>
    <lineage>
        <taxon>Bacteria</taxon>
        <taxon>Bacillati</taxon>
        <taxon>Bacillota</taxon>
        <taxon>Bacilli</taxon>
        <taxon>Bacillales</taxon>
        <taxon>Bacillaceae</taxon>
        <taxon>Siminovitchia</taxon>
    </lineage>
</organism>
<feature type="transmembrane region" description="Helical" evidence="7">
    <location>
        <begin position="46"/>
        <end position="63"/>
    </location>
</feature>
<dbReference type="Proteomes" id="UP000823485">
    <property type="component" value="Unassembled WGS sequence"/>
</dbReference>
<feature type="transmembrane region" description="Helical" evidence="7">
    <location>
        <begin position="129"/>
        <end position="150"/>
    </location>
</feature>
<dbReference type="PANTHER" id="PTHR42810:SF6">
    <property type="entry name" value="PURINE PERMEASE YBBY-RELATED"/>
    <property type="match status" value="1"/>
</dbReference>
<gene>
    <name evidence="8" type="ORF">JOC94_000071</name>
</gene>
<proteinExistence type="inferred from homology"/>
<feature type="transmembrane region" description="Helical" evidence="7">
    <location>
        <begin position="162"/>
        <end position="181"/>
    </location>
</feature>
<evidence type="ECO:0000313" key="9">
    <source>
        <dbReference type="Proteomes" id="UP000823485"/>
    </source>
</evidence>
<feature type="transmembrane region" description="Helical" evidence="7">
    <location>
        <begin position="99"/>
        <end position="122"/>
    </location>
</feature>
<keyword evidence="3" id="KW-0813">Transport</keyword>
<evidence type="ECO:0000256" key="1">
    <source>
        <dbReference type="ARBA" id="ARBA00004141"/>
    </source>
</evidence>
<feature type="transmembrane region" description="Helical" evidence="7">
    <location>
        <begin position="7"/>
        <end position="34"/>
    </location>
</feature>
<feature type="transmembrane region" description="Helical" evidence="7">
    <location>
        <begin position="341"/>
        <end position="358"/>
    </location>
</feature>
<evidence type="ECO:0000256" key="4">
    <source>
        <dbReference type="ARBA" id="ARBA00022692"/>
    </source>
</evidence>
<keyword evidence="6 7" id="KW-0472">Membrane</keyword>
<sequence length="433" mass="47490">MTKQEAVITLFSSFQWLLFIFVNTVVVPISVGAAFQLPSEVVEMTIRYSFIITGAACILQAWAGHRYPILDSHSGLMWGLILNLGISASALGMDFSTVGGGIATGVLLAGIVLIFMAAFDLISIIQKIITPMVMSVYTFLLTFHLTFVFFKGMFKMTESGTFDLPVSFFSIGVVIFVIFLMIKGGKRIANFSILIGMTGGWLLYRILFPSHAPEEGVAAAKFIIFPFGVPNLELGIIIVSFFGVLMNLTNTFVSIRAAAEIYKEKIQHHQYRKSIFITGIFTSISAVFGLVPYTPFTSTIGFLESTKLLKKNPFFIGGLMFMLLGIIPPLAAFLGTMPLTVGNAVLFVAYLQLFGTSLNSLKGMLFNSHTIYRLAVPVIIGVCVMNIPPEQFGSVPPFMRPLISNGFMMGVLISIFLEKFVNWNKVTSKLKAG</sequence>
<comment type="caution">
    <text evidence="8">The sequence shown here is derived from an EMBL/GenBank/DDBJ whole genome shotgun (WGS) entry which is preliminary data.</text>
</comment>
<dbReference type="PANTHER" id="PTHR42810">
    <property type="entry name" value="PURINE PERMEASE C1399.01C-RELATED"/>
    <property type="match status" value="1"/>
</dbReference>
<dbReference type="RefSeq" id="WP_077109840.1">
    <property type="nucleotide sequence ID" value="NZ_JAFBFH010000001.1"/>
</dbReference>
<protein>
    <submittedName>
        <fullName evidence="8">Xanthine/uracil permease</fullName>
    </submittedName>
</protein>
<keyword evidence="9" id="KW-1185">Reference proteome</keyword>
<feature type="transmembrane region" description="Helical" evidence="7">
    <location>
        <begin position="75"/>
        <end position="93"/>
    </location>
</feature>
<reference evidence="8 9" key="1">
    <citation type="submission" date="2021-01" db="EMBL/GenBank/DDBJ databases">
        <title>Genomic Encyclopedia of Type Strains, Phase IV (KMG-IV): sequencing the most valuable type-strain genomes for metagenomic binning, comparative biology and taxonomic classification.</title>
        <authorList>
            <person name="Goeker M."/>
        </authorList>
    </citation>
    <scope>NUCLEOTIDE SEQUENCE [LARGE SCALE GENOMIC DNA]</scope>
    <source>
        <strain evidence="8 9">DSM 105453</strain>
    </source>
</reference>
<comment type="subcellular location">
    <subcellularLocation>
        <location evidence="1">Membrane</location>
        <topology evidence="1">Multi-pass membrane protein</topology>
    </subcellularLocation>
</comment>
<dbReference type="InterPro" id="IPR006043">
    <property type="entry name" value="NCS2"/>
</dbReference>
<feature type="transmembrane region" description="Helical" evidence="7">
    <location>
        <begin position="274"/>
        <end position="294"/>
    </location>
</feature>
<evidence type="ECO:0000256" key="2">
    <source>
        <dbReference type="ARBA" id="ARBA00008821"/>
    </source>
</evidence>
<evidence type="ECO:0000256" key="7">
    <source>
        <dbReference type="SAM" id="Phobius"/>
    </source>
</evidence>
<evidence type="ECO:0000256" key="6">
    <source>
        <dbReference type="ARBA" id="ARBA00023136"/>
    </source>
</evidence>
<dbReference type="NCBIfam" id="NF008502">
    <property type="entry name" value="PRK11412.1"/>
    <property type="match status" value="1"/>
</dbReference>
<feature type="transmembrane region" description="Helical" evidence="7">
    <location>
        <begin position="234"/>
        <end position="253"/>
    </location>
</feature>
<feature type="transmembrane region" description="Helical" evidence="7">
    <location>
        <begin position="314"/>
        <end position="334"/>
    </location>
</feature>